<name>W7D686_9LIST</name>
<evidence type="ECO:0000313" key="2">
    <source>
        <dbReference type="Proteomes" id="UP000019241"/>
    </source>
</evidence>
<sequence>MRIKSNFFLKPKEEILLFGKQILNQEFRDYFFLENETGDTFGIAYIIPYTVQLSAQKAHTVFLNRMFVTSQMDVILPKWAFFTKAILFTTELQPVASRESFYKNECLDRTAISLGEALKEGLKGLSGHALERIISTHYLAFKAISTEDDELLRFIYPYLPFRTLNGEETLETLMNQSKTIYYTHSVDDFRQIRDLARNRGLTLINGGYTYDAALLSRLARLPELGIQLEALEPEQLTDDLMLPPAPFLQKSQALLAKINEQMQEYEVEIEIRQFQPEDLPMLFINPMLTQTHKELERAAEESNPLFSDLLNHIKQDEVVPLTKLFLNYSNPLVQKLFTEDKSLDSLVAIF</sequence>
<evidence type="ECO:0000313" key="1">
    <source>
        <dbReference type="EMBL" id="EUJ44535.1"/>
    </source>
</evidence>
<dbReference type="SUPFAM" id="SSF54211">
    <property type="entry name" value="Ribosomal protein S5 domain 2-like"/>
    <property type="match status" value="1"/>
</dbReference>
<accession>W7D686</accession>
<keyword evidence="1" id="KW-0346">Stress response</keyword>
<dbReference type="Gene3D" id="3.30.230.80">
    <property type="match status" value="1"/>
</dbReference>
<proteinExistence type="predicted"/>
<organism evidence="1 2">
    <name type="scientific">Listeria fleischmannii FSL S10-1203</name>
    <dbReference type="NCBI Taxonomy" id="1265822"/>
    <lineage>
        <taxon>Bacteria</taxon>
        <taxon>Bacillati</taxon>
        <taxon>Bacillota</taxon>
        <taxon>Bacilli</taxon>
        <taxon>Bacillales</taxon>
        <taxon>Listeriaceae</taxon>
        <taxon>Listeria</taxon>
    </lineage>
</organism>
<gene>
    <name evidence="1" type="ORF">MCOL2_19846</name>
</gene>
<dbReference type="AlphaFoldDB" id="W7D686"/>
<reference evidence="1 2" key="1">
    <citation type="submission" date="2012-12" db="EMBL/GenBank/DDBJ databases">
        <title>Novel taxa of Listeriaceae from agricultural environments in the United States.</title>
        <authorList>
            <person name="den Bakker H.C."/>
            <person name="Allred A."/>
            <person name="Warchocki S."/>
            <person name="Wright E.M."/>
            <person name="Burrell A."/>
            <person name="Nightingale K.K."/>
            <person name="Kephart D."/>
            <person name="Wiedmann M."/>
        </authorList>
    </citation>
    <scope>NUCLEOTIDE SEQUENCE [LARGE SCALE GENOMIC DNA]</scope>
    <source>
        <strain evidence="1 2">FSL S10-1203</strain>
    </source>
</reference>
<dbReference type="Proteomes" id="UP000019241">
    <property type="component" value="Unassembled WGS sequence"/>
</dbReference>
<dbReference type="PATRIC" id="fig|1265822.4.peg.4051"/>
<protein>
    <submittedName>
        <fullName evidence="1">Heat shock protein 90</fullName>
    </submittedName>
</protein>
<comment type="caution">
    <text evidence="1">The sequence shown here is derived from an EMBL/GenBank/DDBJ whole genome shotgun (WGS) entry which is preliminary data.</text>
</comment>
<dbReference type="InterPro" id="IPR020568">
    <property type="entry name" value="Ribosomal_Su5_D2-typ_SF"/>
</dbReference>
<dbReference type="EMBL" id="AODM01000083">
    <property type="protein sequence ID" value="EUJ44535.1"/>
    <property type="molecule type" value="Genomic_DNA"/>
</dbReference>